<dbReference type="EMBL" id="BARS01050075">
    <property type="protein sequence ID" value="GAG44971.1"/>
    <property type="molecule type" value="Genomic_DNA"/>
</dbReference>
<dbReference type="InterPro" id="IPR016667">
    <property type="entry name" value="Caps_polysacc_synth_CpsB/CapC"/>
</dbReference>
<dbReference type="PANTHER" id="PTHR39181">
    <property type="entry name" value="TYROSINE-PROTEIN PHOSPHATASE YWQE"/>
    <property type="match status" value="1"/>
</dbReference>
<reference evidence="2" key="1">
    <citation type="journal article" date="2014" name="Front. Microbiol.">
        <title>High frequency of phylogenetically diverse reductive dehalogenase-homologous genes in deep subseafloor sedimentary metagenomes.</title>
        <authorList>
            <person name="Kawai M."/>
            <person name="Futagami T."/>
            <person name="Toyoda A."/>
            <person name="Takaki Y."/>
            <person name="Nishi S."/>
            <person name="Hori S."/>
            <person name="Arai W."/>
            <person name="Tsubouchi T."/>
            <person name="Morono Y."/>
            <person name="Uchiyama I."/>
            <person name="Ito T."/>
            <person name="Fujiyama A."/>
            <person name="Inagaki F."/>
            <person name="Takami H."/>
        </authorList>
    </citation>
    <scope>NUCLEOTIDE SEQUENCE</scope>
    <source>
        <strain evidence="2">Expedition CK06-06</strain>
    </source>
</reference>
<evidence type="ECO:0008006" key="3">
    <source>
        <dbReference type="Google" id="ProtNLM"/>
    </source>
</evidence>
<dbReference type="SUPFAM" id="SSF51556">
    <property type="entry name" value="Metallo-dependent hydrolases"/>
    <property type="match status" value="1"/>
</dbReference>
<dbReference type="AlphaFoldDB" id="X0Z932"/>
<sequence>MIDLHCHILPGVDDGPTSQDESLAMARRAVEDGVHTILATPHTLNGVYINPVTAVTSKVAALKETLSKNHIKLQLYAGADVHVCPHMLEMIERGEACTIKDARKYILLEFPSQTIPQGIKNEIFSLKLNGITPIISHPERNAVIQQDLDILYELVRMGALSQ</sequence>
<evidence type="ECO:0000313" key="2">
    <source>
        <dbReference type="EMBL" id="GAG44971.1"/>
    </source>
</evidence>
<comment type="caution">
    <text evidence="2">The sequence shown here is derived from an EMBL/GenBank/DDBJ whole genome shotgun (WGS) entry which is preliminary data.</text>
</comment>
<dbReference type="Pfam" id="PF19567">
    <property type="entry name" value="CpsB_CapC"/>
    <property type="match status" value="1"/>
</dbReference>
<protein>
    <recommendedName>
        <fullName evidence="3">Protein-tyrosine-phosphatase</fullName>
    </recommendedName>
</protein>
<keyword evidence="1" id="KW-0378">Hydrolase</keyword>
<evidence type="ECO:0000256" key="1">
    <source>
        <dbReference type="ARBA" id="ARBA00022801"/>
    </source>
</evidence>
<proteinExistence type="predicted"/>
<dbReference type="PANTHER" id="PTHR39181:SF1">
    <property type="entry name" value="TYROSINE-PROTEIN PHOSPHATASE YWQE"/>
    <property type="match status" value="1"/>
</dbReference>
<dbReference type="GO" id="GO:0004725">
    <property type="term" value="F:protein tyrosine phosphatase activity"/>
    <property type="evidence" value="ECO:0007669"/>
    <property type="project" value="InterPro"/>
</dbReference>
<organism evidence="2">
    <name type="scientific">marine sediment metagenome</name>
    <dbReference type="NCBI Taxonomy" id="412755"/>
    <lineage>
        <taxon>unclassified sequences</taxon>
        <taxon>metagenomes</taxon>
        <taxon>ecological metagenomes</taxon>
    </lineage>
</organism>
<name>X0Z932_9ZZZZ</name>
<accession>X0Z932</accession>
<dbReference type="InterPro" id="IPR032466">
    <property type="entry name" value="Metal_Hydrolase"/>
</dbReference>
<dbReference type="GO" id="GO:0030145">
    <property type="term" value="F:manganese ion binding"/>
    <property type="evidence" value="ECO:0007669"/>
    <property type="project" value="InterPro"/>
</dbReference>
<feature type="non-terminal residue" evidence="2">
    <location>
        <position position="162"/>
    </location>
</feature>
<dbReference type="Gene3D" id="3.20.20.140">
    <property type="entry name" value="Metal-dependent hydrolases"/>
    <property type="match status" value="1"/>
</dbReference>
<gene>
    <name evidence="2" type="ORF">S01H1_74818</name>
</gene>